<dbReference type="PANTHER" id="PTHR43471">
    <property type="entry name" value="ABC TRANSPORTER PERMEASE"/>
    <property type="match status" value="1"/>
</dbReference>
<dbReference type="Pfam" id="PF12679">
    <property type="entry name" value="ABC2_membrane_2"/>
    <property type="match status" value="1"/>
</dbReference>
<accession>A0A147K185</accession>
<sequence>MRFDRVWEIAKKDMASVRRHRYVLYGLVVMPLIFAIVVPMITILPFLSAEVAGDNLPPFAPPGFSVKQATILAMVSLLSLIFMFIPAFVPSVIASYTFVGEKINKQLEPLLATPTTDSELLLGKALGAFLPAVGVTFASFTGMVILVDLLTLPIFGYPVLPDLLSLVILFVYCPLIAILSVSVSVFISSKVNDVRAATQLSGVSVLPVLGFYFLFLGGLLKLDWVELALFAALLVLIDAGLFYLSKMTFQREEILTKWK</sequence>
<keyword evidence="1" id="KW-0812">Transmembrane</keyword>
<name>A0A147K185_HADYE</name>
<organism evidence="2 3">
    <name type="scientific">Hadarchaeum yellowstonense</name>
    <dbReference type="NCBI Taxonomy" id="1776334"/>
    <lineage>
        <taxon>Archaea</taxon>
        <taxon>Methanobacteriati</taxon>
        <taxon>Candidatus Hadarchaeota</taxon>
        <taxon>Candidatus Hadarchaeia</taxon>
        <taxon>Candidatus Hadarchaeales</taxon>
        <taxon>Candidatus Hadarchaeaceae</taxon>
        <taxon>Candidatus Hadarchaeum</taxon>
    </lineage>
</organism>
<dbReference type="PANTHER" id="PTHR43471:SF1">
    <property type="entry name" value="ABC TRANSPORTER PERMEASE PROTEIN NOSY-RELATED"/>
    <property type="match status" value="1"/>
</dbReference>
<feature type="transmembrane region" description="Helical" evidence="1">
    <location>
        <begin position="21"/>
        <end position="49"/>
    </location>
</feature>
<dbReference type="GO" id="GO:0140359">
    <property type="term" value="F:ABC-type transporter activity"/>
    <property type="evidence" value="ECO:0007669"/>
    <property type="project" value="InterPro"/>
</dbReference>
<feature type="transmembrane region" description="Helical" evidence="1">
    <location>
        <begin position="200"/>
        <end position="218"/>
    </location>
</feature>
<gene>
    <name evidence="2" type="ORF">APZ16_01775</name>
</gene>
<feature type="transmembrane region" description="Helical" evidence="1">
    <location>
        <begin position="69"/>
        <end position="99"/>
    </location>
</feature>
<evidence type="ECO:0008006" key="4">
    <source>
        <dbReference type="Google" id="ProtNLM"/>
    </source>
</evidence>
<dbReference type="Proteomes" id="UP000074294">
    <property type="component" value="Unassembled WGS sequence"/>
</dbReference>
<proteinExistence type="predicted"/>
<keyword evidence="1" id="KW-0472">Membrane</keyword>
<dbReference type="GO" id="GO:0005886">
    <property type="term" value="C:plasma membrane"/>
    <property type="evidence" value="ECO:0007669"/>
    <property type="project" value="UniProtKB-SubCell"/>
</dbReference>
<protein>
    <recommendedName>
        <fullName evidence="4">ABC-2 type transporter domain-containing protein</fullName>
    </recommendedName>
</protein>
<comment type="caution">
    <text evidence="2">The sequence shown here is derived from an EMBL/GenBank/DDBJ whole genome shotgun (WGS) entry which is preliminary data.</text>
</comment>
<dbReference type="STRING" id="1776334.APZ16_01775"/>
<feature type="transmembrane region" description="Helical" evidence="1">
    <location>
        <begin position="224"/>
        <end position="244"/>
    </location>
</feature>
<keyword evidence="1" id="KW-1133">Transmembrane helix</keyword>
<reference evidence="2 3" key="1">
    <citation type="journal article" date="2016" name="Nat. Microbiol.">
        <title>Genomic inference of the metabolism of cosmopolitan subsurface Archaea, Hadesarchaea.</title>
        <authorList>
            <person name="Baker B.J."/>
            <person name="Saw J.H."/>
            <person name="Lind A.E."/>
            <person name="Lazar C.S."/>
            <person name="Hinrichs K.-U."/>
            <person name="Teske A.P."/>
            <person name="Ettema T.J."/>
        </authorList>
    </citation>
    <scope>NUCLEOTIDE SEQUENCE [LARGE SCALE GENOMIC DNA]</scope>
</reference>
<feature type="transmembrane region" description="Helical" evidence="1">
    <location>
        <begin position="120"/>
        <end position="146"/>
    </location>
</feature>
<evidence type="ECO:0000313" key="3">
    <source>
        <dbReference type="Proteomes" id="UP000074294"/>
    </source>
</evidence>
<evidence type="ECO:0000256" key="1">
    <source>
        <dbReference type="SAM" id="Phobius"/>
    </source>
</evidence>
<feature type="transmembrane region" description="Helical" evidence="1">
    <location>
        <begin position="166"/>
        <end position="188"/>
    </location>
</feature>
<dbReference type="EMBL" id="LQMQ01000002">
    <property type="protein sequence ID" value="KUO42624.1"/>
    <property type="molecule type" value="Genomic_DNA"/>
</dbReference>
<dbReference type="AlphaFoldDB" id="A0A147K185"/>
<evidence type="ECO:0000313" key="2">
    <source>
        <dbReference type="EMBL" id="KUO42624.1"/>
    </source>
</evidence>